<evidence type="ECO:0000256" key="7">
    <source>
        <dbReference type="ARBA" id="ARBA00022984"/>
    </source>
</evidence>
<sequence length="285" mass="32171">MEIISPHISFGSEKNTNCSKFDRRLRCYEKNPLAVLSILLSLGLVIFFLSSGSPQRKPLPVQKLLYRDNDYSLYVQDNQVVVKGSDGESSGVLQVSESRFTGASRIKNKPKDKIPLLGISLADSIFLQGDKYVYVINLRPEPRIIMTYPNPKTRKHKIIVQKDQNVLYFYQQGTLVKKYPIATGKKDFYTPEGTFKIVNKTPYPQGKEPDTLLGPRWMGLSVPYQKDKRAENDSRAPRGMKYGIHGTNEPASIGKHASGGCIRLNNKDIAELYDRVSLGTEVEIR</sequence>
<gene>
    <name evidence="13" type="ORF">P378_03110</name>
</gene>
<dbReference type="PROSITE" id="PS52029">
    <property type="entry name" value="LD_TPASE"/>
    <property type="match status" value="1"/>
</dbReference>
<evidence type="ECO:0000256" key="6">
    <source>
        <dbReference type="ARBA" id="ARBA00022960"/>
    </source>
</evidence>
<dbReference type="GO" id="GO:0071555">
    <property type="term" value="P:cell wall organization"/>
    <property type="evidence" value="ECO:0007669"/>
    <property type="project" value="UniProtKB-UniRule"/>
</dbReference>
<dbReference type="GO" id="GO:0016757">
    <property type="term" value="F:glycosyltransferase activity"/>
    <property type="evidence" value="ECO:0007669"/>
    <property type="project" value="UniProtKB-KW"/>
</dbReference>
<feature type="active site" description="Proton donor/acceptor" evidence="9">
    <location>
        <position position="245"/>
    </location>
</feature>
<organism evidence="13 14">
    <name type="scientific">Desulforamulus profundi</name>
    <dbReference type="NCBI Taxonomy" id="1383067"/>
    <lineage>
        <taxon>Bacteria</taxon>
        <taxon>Bacillati</taxon>
        <taxon>Bacillota</taxon>
        <taxon>Clostridia</taxon>
        <taxon>Eubacteriales</taxon>
        <taxon>Peptococcaceae</taxon>
        <taxon>Desulforamulus</taxon>
    </lineage>
</organism>
<accession>A0A2C6LLD9</accession>
<dbReference type="Proteomes" id="UP000222564">
    <property type="component" value="Unassembled WGS sequence"/>
</dbReference>
<feature type="domain" description="L,D-TPase catalytic" evidence="12">
    <location>
        <begin position="156"/>
        <end position="285"/>
    </location>
</feature>
<name>A0A2C6LLD9_9FIRM</name>
<dbReference type="GO" id="GO:0071972">
    <property type="term" value="F:peptidoglycan L,D-transpeptidase activity"/>
    <property type="evidence" value="ECO:0007669"/>
    <property type="project" value="TreeGrafter"/>
</dbReference>
<feature type="transmembrane region" description="Helical" evidence="11">
    <location>
        <begin position="33"/>
        <end position="52"/>
    </location>
</feature>
<evidence type="ECO:0000256" key="2">
    <source>
        <dbReference type="ARBA" id="ARBA00005992"/>
    </source>
</evidence>
<keyword evidence="7 9" id="KW-0573">Peptidoglycan synthesis</keyword>
<evidence type="ECO:0000256" key="11">
    <source>
        <dbReference type="SAM" id="Phobius"/>
    </source>
</evidence>
<keyword evidence="5" id="KW-0378">Hydrolase</keyword>
<evidence type="ECO:0000256" key="8">
    <source>
        <dbReference type="ARBA" id="ARBA00023316"/>
    </source>
</evidence>
<protein>
    <recommendedName>
        <fullName evidence="12">L,D-TPase catalytic domain-containing protein</fullName>
    </recommendedName>
</protein>
<dbReference type="GO" id="GO:0018104">
    <property type="term" value="P:peptidoglycan-protein cross-linking"/>
    <property type="evidence" value="ECO:0007669"/>
    <property type="project" value="TreeGrafter"/>
</dbReference>
<keyword evidence="4" id="KW-0808">Transferase</keyword>
<dbReference type="Gene3D" id="2.40.440.10">
    <property type="entry name" value="L,D-transpeptidase catalytic domain-like"/>
    <property type="match status" value="1"/>
</dbReference>
<dbReference type="CDD" id="cd16913">
    <property type="entry name" value="YkuD_like"/>
    <property type="match status" value="1"/>
</dbReference>
<feature type="compositionally biased region" description="Basic and acidic residues" evidence="10">
    <location>
        <begin position="226"/>
        <end position="236"/>
    </location>
</feature>
<keyword evidence="11" id="KW-0472">Membrane</keyword>
<keyword evidence="11" id="KW-0812">Transmembrane</keyword>
<dbReference type="InterPro" id="IPR038063">
    <property type="entry name" value="Transpep_catalytic_dom"/>
</dbReference>
<dbReference type="SUPFAM" id="SSF141523">
    <property type="entry name" value="L,D-transpeptidase catalytic domain-like"/>
    <property type="match status" value="1"/>
</dbReference>
<feature type="region of interest" description="Disordered" evidence="10">
    <location>
        <begin position="226"/>
        <end position="247"/>
    </location>
</feature>
<evidence type="ECO:0000256" key="4">
    <source>
        <dbReference type="ARBA" id="ARBA00022679"/>
    </source>
</evidence>
<keyword evidence="14" id="KW-1185">Reference proteome</keyword>
<evidence type="ECO:0000256" key="10">
    <source>
        <dbReference type="SAM" id="MobiDB-lite"/>
    </source>
</evidence>
<comment type="pathway">
    <text evidence="1 9">Cell wall biogenesis; peptidoglycan biosynthesis.</text>
</comment>
<comment type="caution">
    <text evidence="13">The sequence shown here is derived from an EMBL/GenBank/DDBJ whole genome shotgun (WGS) entry which is preliminary data.</text>
</comment>
<keyword evidence="6 9" id="KW-0133">Cell shape</keyword>
<evidence type="ECO:0000313" key="13">
    <source>
        <dbReference type="EMBL" id="PHJ39410.1"/>
    </source>
</evidence>
<dbReference type="GO" id="GO:0005576">
    <property type="term" value="C:extracellular region"/>
    <property type="evidence" value="ECO:0007669"/>
    <property type="project" value="TreeGrafter"/>
</dbReference>
<dbReference type="AlphaFoldDB" id="A0A2C6LLD9"/>
<keyword evidence="11" id="KW-1133">Transmembrane helix</keyword>
<proteinExistence type="inferred from homology"/>
<keyword evidence="3" id="KW-0328">Glycosyltransferase</keyword>
<dbReference type="PANTHER" id="PTHR30582:SF24">
    <property type="entry name" value="L,D-TRANSPEPTIDASE ERFK_SRFK-RELATED"/>
    <property type="match status" value="1"/>
</dbReference>
<dbReference type="UniPathway" id="UPA00219"/>
<dbReference type="Pfam" id="PF03734">
    <property type="entry name" value="YkuD"/>
    <property type="match status" value="1"/>
</dbReference>
<evidence type="ECO:0000256" key="3">
    <source>
        <dbReference type="ARBA" id="ARBA00022676"/>
    </source>
</evidence>
<feature type="active site" description="Nucleophile" evidence="9">
    <location>
        <position position="261"/>
    </location>
</feature>
<dbReference type="InterPro" id="IPR050979">
    <property type="entry name" value="LD-transpeptidase"/>
</dbReference>
<evidence type="ECO:0000313" key="14">
    <source>
        <dbReference type="Proteomes" id="UP000222564"/>
    </source>
</evidence>
<evidence type="ECO:0000256" key="1">
    <source>
        <dbReference type="ARBA" id="ARBA00004752"/>
    </source>
</evidence>
<evidence type="ECO:0000256" key="5">
    <source>
        <dbReference type="ARBA" id="ARBA00022801"/>
    </source>
</evidence>
<dbReference type="EMBL" id="AWQQ01000020">
    <property type="protein sequence ID" value="PHJ39410.1"/>
    <property type="molecule type" value="Genomic_DNA"/>
</dbReference>
<dbReference type="PANTHER" id="PTHR30582">
    <property type="entry name" value="L,D-TRANSPEPTIDASE"/>
    <property type="match status" value="1"/>
</dbReference>
<keyword evidence="8 9" id="KW-0961">Cell wall biogenesis/degradation</keyword>
<evidence type="ECO:0000259" key="12">
    <source>
        <dbReference type="PROSITE" id="PS52029"/>
    </source>
</evidence>
<dbReference type="InterPro" id="IPR005490">
    <property type="entry name" value="LD_TPept_cat_dom"/>
</dbReference>
<evidence type="ECO:0000256" key="9">
    <source>
        <dbReference type="PROSITE-ProRule" id="PRU01373"/>
    </source>
</evidence>
<dbReference type="GO" id="GO:0008360">
    <property type="term" value="P:regulation of cell shape"/>
    <property type="evidence" value="ECO:0007669"/>
    <property type="project" value="UniProtKB-UniRule"/>
</dbReference>
<comment type="similarity">
    <text evidence="2">Belongs to the YkuD family.</text>
</comment>
<reference evidence="13 14" key="1">
    <citation type="submission" date="2013-09" db="EMBL/GenBank/DDBJ databases">
        <title>Biodegradation of hydrocarbons in the deep terrestrial subsurface : characterization of a microbial consortium composed of two Desulfotomaculum species originating from a deep geological formation.</title>
        <authorList>
            <person name="Aullo T."/>
            <person name="Berlendis S."/>
            <person name="Lascourreges J.-F."/>
            <person name="Dessort D."/>
            <person name="Saint-Laurent S."/>
            <person name="Schraauwers B."/>
            <person name="Mas J."/>
            <person name="Magot M."/>
            <person name="Ranchou-Peyruse A."/>
        </authorList>
    </citation>
    <scope>NUCLEOTIDE SEQUENCE [LARGE SCALE GENOMIC DNA]</scope>
    <source>
        <strain evidence="13 14">Bs107</strain>
    </source>
</reference>